<dbReference type="Proteomes" id="UP000075885">
    <property type="component" value="Unassembled WGS sequence"/>
</dbReference>
<feature type="chain" id="PRO_5046845130" evidence="2">
    <location>
        <begin position="23"/>
        <end position="512"/>
    </location>
</feature>
<evidence type="ECO:0000313" key="3">
    <source>
        <dbReference type="EnsemblMetazoa" id="AEPI005101-PA"/>
    </source>
</evidence>
<feature type="signal peptide" evidence="2">
    <location>
        <begin position="1"/>
        <end position="22"/>
    </location>
</feature>
<protein>
    <submittedName>
        <fullName evidence="3">Uncharacterized protein</fullName>
    </submittedName>
</protein>
<reference evidence="3" key="2">
    <citation type="submission" date="2020-05" db="UniProtKB">
        <authorList>
            <consortium name="EnsemblMetazoa"/>
        </authorList>
    </citation>
    <scope>IDENTIFICATION</scope>
    <source>
        <strain evidence="3">Epiroticus2</strain>
    </source>
</reference>
<dbReference type="AlphaFoldDB" id="A0A182PDU6"/>
<feature type="compositionally biased region" description="Pro residues" evidence="1">
    <location>
        <begin position="283"/>
        <end position="294"/>
    </location>
</feature>
<proteinExistence type="predicted"/>
<dbReference type="STRING" id="199890.A0A182PDU6"/>
<sequence length="512" mass="53086">MLYIVLHCFVYCFLVWIELRSAFFTEYGRTCGDIGCLSNQVCVMAYESCSIGQREGNDCGRYPTCKKNTDPSISAGPSGVLSLNPAPENTKVVGSKDPIYPNMPIDPNYIFGSVQTTRSPFFSSYPQQPGAGSPAVFQPLYPPLNQPPVIPQAPFNFGSSPHNPFYPHNPNPNPTSTEPSLWNQFLYNKQPEKRPRNGASSRVGGGAPSPLLLTLFSILSTVPVLRFLSLSTRWQLSGSSTNEGVSNVYNNGPRPSAPASRPGDDDVLGTLGLNPNNPYGQRPTPPPARPPPAGPSLYPSLPTDNNPGNRYGGNGGGGYSGGGGSYNGGGAGGGSSYNGGGGYNGGGSGQFDGAGGNIVVPTRKPAAPANGGGFFSGILSGVQNAVSNAVKQQVGTYINQRLGIGPAAGGAAGAGGLGGLFDARNLIDNKRFGGLFSENKPAGSGGTGTSGTSVGPGGYPVTVDQRTSASSYNQQYAPAPAQSVPYPQNYGSYNSAARTRSTERPAYGWNLD</sequence>
<evidence type="ECO:0000256" key="2">
    <source>
        <dbReference type="SAM" id="SignalP"/>
    </source>
</evidence>
<name>A0A182PDU6_9DIPT</name>
<feature type="region of interest" description="Disordered" evidence="1">
    <location>
        <begin position="438"/>
        <end position="512"/>
    </location>
</feature>
<keyword evidence="2" id="KW-0732">Signal</keyword>
<dbReference type="EnsemblMetazoa" id="AEPI005101-RA">
    <property type="protein sequence ID" value="AEPI005101-PA"/>
    <property type="gene ID" value="AEPI005101"/>
</dbReference>
<feature type="compositionally biased region" description="Polar residues" evidence="1">
    <location>
        <begin position="237"/>
        <end position="250"/>
    </location>
</feature>
<organism evidence="3 4">
    <name type="scientific">Anopheles epiroticus</name>
    <dbReference type="NCBI Taxonomy" id="199890"/>
    <lineage>
        <taxon>Eukaryota</taxon>
        <taxon>Metazoa</taxon>
        <taxon>Ecdysozoa</taxon>
        <taxon>Arthropoda</taxon>
        <taxon>Hexapoda</taxon>
        <taxon>Insecta</taxon>
        <taxon>Pterygota</taxon>
        <taxon>Neoptera</taxon>
        <taxon>Endopterygota</taxon>
        <taxon>Diptera</taxon>
        <taxon>Nematocera</taxon>
        <taxon>Culicoidea</taxon>
        <taxon>Culicidae</taxon>
        <taxon>Anophelinae</taxon>
        <taxon>Anopheles</taxon>
    </lineage>
</organism>
<reference evidence="4" key="1">
    <citation type="submission" date="2013-03" db="EMBL/GenBank/DDBJ databases">
        <title>The Genome Sequence of Anopheles epiroticus epiroticus2.</title>
        <authorList>
            <consortium name="The Broad Institute Genomics Platform"/>
            <person name="Neafsey D.E."/>
            <person name="Howell P."/>
            <person name="Walker B."/>
            <person name="Young S.K."/>
            <person name="Zeng Q."/>
            <person name="Gargeya S."/>
            <person name="Fitzgerald M."/>
            <person name="Haas B."/>
            <person name="Abouelleil A."/>
            <person name="Allen A.W."/>
            <person name="Alvarado L."/>
            <person name="Arachchi H.M."/>
            <person name="Berlin A.M."/>
            <person name="Chapman S.B."/>
            <person name="Gainer-Dewar J."/>
            <person name="Goldberg J."/>
            <person name="Griggs A."/>
            <person name="Gujja S."/>
            <person name="Hansen M."/>
            <person name="Howarth C."/>
            <person name="Imamovic A."/>
            <person name="Ireland A."/>
            <person name="Larimer J."/>
            <person name="McCowan C."/>
            <person name="Murphy C."/>
            <person name="Pearson M."/>
            <person name="Poon T.W."/>
            <person name="Priest M."/>
            <person name="Roberts A."/>
            <person name="Saif S."/>
            <person name="Shea T."/>
            <person name="Sisk P."/>
            <person name="Sykes S."/>
            <person name="Wortman J."/>
            <person name="Nusbaum C."/>
            <person name="Birren B."/>
        </authorList>
    </citation>
    <scope>NUCLEOTIDE SEQUENCE [LARGE SCALE GENOMIC DNA]</scope>
    <source>
        <strain evidence="4">Epiroticus2</strain>
    </source>
</reference>
<feature type="compositionally biased region" description="Polar residues" evidence="1">
    <location>
        <begin position="485"/>
        <end position="499"/>
    </location>
</feature>
<feature type="compositionally biased region" description="Polar residues" evidence="1">
    <location>
        <begin position="464"/>
        <end position="476"/>
    </location>
</feature>
<feature type="region of interest" description="Disordered" evidence="1">
    <location>
        <begin position="237"/>
        <end position="314"/>
    </location>
</feature>
<keyword evidence="4" id="KW-1185">Reference proteome</keyword>
<feature type="region of interest" description="Disordered" evidence="1">
    <location>
        <begin position="153"/>
        <end position="181"/>
    </location>
</feature>
<dbReference type="VEuPathDB" id="VectorBase:AEPI005101"/>
<dbReference type="PANTHER" id="PTHR39956:SF1">
    <property type="entry name" value="GH09530P-RELATED"/>
    <property type="match status" value="1"/>
</dbReference>
<evidence type="ECO:0000256" key="1">
    <source>
        <dbReference type="SAM" id="MobiDB-lite"/>
    </source>
</evidence>
<dbReference type="PANTHER" id="PTHR39956">
    <property type="entry name" value="GH09530P-RELATED"/>
    <property type="match status" value="1"/>
</dbReference>
<accession>A0A182PDU6</accession>
<feature type="compositionally biased region" description="Gly residues" evidence="1">
    <location>
        <begin position="443"/>
        <end position="458"/>
    </location>
</feature>
<evidence type="ECO:0000313" key="4">
    <source>
        <dbReference type="Proteomes" id="UP000075885"/>
    </source>
</evidence>